<dbReference type="PROSITE" id="PS50853">
    <property type="entry name" value="FN3"/>
    <property type="match status" value="1"/>
</dbReference>
<dbReference type="Gene3D" id="2.60.40.10">
    <property type="entry name" value="Immunoglobulins"/>
    <property type="match status" value="1"/>
</dbReference>
<evidence type="ECO:0000313" key="4">
    <source>
        <dbReference type="EnsemblMetazoa" id="Aqu2.1.43755_001"/>
    </source>
</evidence>
<evidence type="ECO:0000313" key="5">
    <source>
        <dbReference type="Proteomes" id="UP000007879"/>
    </source>
</evidence>
<reference evidence="4" key="2">
    <citation type="submission" date="2017-05" db="UniProtKB">
        <authorList>
            <consortium name="EnsemblMetazoa"/>
        </authorList>
    </citation>
    <scope>IDENTIFICATION</scope>
</reference>
<keyword evidence="1" id="KW-1133">Transmembrane helix</keyword>
<dbReference type="InterPro" id="IPR036116">
    <property type="entry name" value="FN3_sf"/>
</dbReference>
<evidence type="ECO:0000256" key="2">
    <source>
        <dbReference type="SAM" id="SignalP"/>
    </source>
</evidence>
<protein>
    <recommendedName>
        <fullName evidence="3">Fibronectin type-III domain-containing protein</fullName>
    </recommendedName>
</protein>
<evidence type="ECO:0000256" key="1">
    <source>
        <dbReference type="SAM" id="Phobius"/>
    </source>
</evidence>
<gene>
    <name evidence="4" type="primary">109581519</name>
</gene>
<dbReference type="InParanoid" id="A0A1X7VV58"/>
<accession>A0A1X7VV58</accession>
<dbReference type="CDD" id="cd00063">
    <property type="entry name" value="FN3"/>
    <property type="match status" value="1"/>
</dbReference>
<proteinExistence type="predicted"/>
<dbReference type="EnsemblMetazoa" id="XM_019995699.1">
    <property type="protein sequence ID" value="XP_019851258.1"/>
    <property type="gene ID" value="LOC109581519"/>
</dbReference>
<reference evidence="5" key="1">
    <citation type="journal article" date="2010" name="Nature">
        <title>The Amphimedon queenslandica genome and the evolution of animal complexity.</title>
        <authorList>
            <person name="Srivastava M."/>
            <person name="Simakov O."/>
            <person name="Chapman J."/>
            <person name="Fahey B."/>
            <person name="Gauthier M.E."/>
            <person name="Mitros T."/>
            <person name="Richards G.S."/>
            <person name="Conaco C."/>
            <person name="Dacre M."/>
            <person name="Hellsten U."/>
            <person name="Larroux C."/>
            <person name="Putnam N.H."/>
            <person name="Stanke M."/>
            <person name="Adamska M."/>
            <person name="Darling A."/>
            <person name="Degnan S.M."/>
            <person name="Oakley T.H."/>
            <person name="Plachetzki D.C."/>
            <person name="Zhai Y."/>
            <person name="Adamski M."/>
            <person name="Calcino A."/>
            <person name="Cummins S.F."/>
            <person name="Goodstein D.M."/>
            <person name="Harris C."/>
            <person name="Jackson D.J."/>
            <person name="Leys S.P."/>
            <person name="Shu S."/>
            <person name="Woodcroft B.J."/>
            <person name="Vervoort M."/>
            <person name="Kosik K.S."/>
            <person name="Manning G."/>
            <person name="Degnan B.M."/>
            <person name="Rokhsar D.S."/>
        </authorList>
    </citation>
    <scope>NUCLEOTIDE SEQUENCE [LARGE SCALE GENOMIC DNA]</scope>
</reference>
<dbReference type="Proteomes" id="UP000007879">
    <property type="component" value="Unassembled WGS sequence"/>
</dbReference>
<dbReference type="EnsemblMetazoa" id="Aqu2.1.43755_001">
    <property type="protein sequence ID" value="Aqu2.1.43755_001"/>
    <property type="gene ID" value="Aqu2.1.43755"/>
</dbReference>
<dbReference type="SUPFAM" id="SSF49265">
    <property type="entry name" value="Fibronectin type III"/>
    <property type="match status" value="1"/>
</dbReference>
<evidence type="ECO:0000259" key="3">
    <source>
        <dbReference type="PROSITE" id="PS50853"/>
    </source>
</evidence>
<sequence length="769" mass="86145">MSAGEVFCLLFCCIVLLSFSVSDSCEAGCYPPADLQANLSDSLIYQLNNETTLDLEASTLAGQCFALCLNKYKDSVRPTVFYEQSGEYYSVSFDSFNGDYCTELQQVMECQSGCILRSISNNRSECRQKCHDGCLLECNGTCKYNNANTTCSRRCRRTPCRYGCEEYAENILSSHTGGELPFTPDTFLQAANSNTAGIIQLSIERSSAPNSTLVHSFVIKVQKQAEIKYLWVPSLNGVILNLRQYSCGEVSLSYAPVNMYGRSVDFSPVLDHCVRGEYIYPNQLTRSDLTYEYYEDYREGYLGNALINVTWNSSSLSLGYVTHYEVILESFSLHQVTHFTIDKYSKWFLIQASAPSLPPVFGSEYISSFIVHPVFPGAAYPRQNILEPQLLMDTPNMTLECVPLMSLNTLNVSLYWMLANESYILDTIQHFRVKITVGGTEYRDFIIDKQDGEFEYGTDVGPYPLYHPNTNKQYTIKVIATKDNNYSWRKAPKSEYCVINATWRAVPPSPVSCINSSRTGNNTYTITWCPPQESHWMLLSYQIELRGVNRIVYATENSTDYTIEVFDECKSFKIRSKNDFGYGEWSDVYQVGENCDPSTAASLHSSQHISTILGNTISPSSHYYTLTASNGISSSKTVISQSTTISNSQSTTSSSFTSGVMVTISRPVTSSSPVHSLNPSNDTFHFNATLYFLLAAITLLFILIIIMTLILVIFCLKYKKSAATTSIDLPEINKDILQDTSWGKSSPNSSNGKRAVENLYTKFECSNPV</sequence>
<dbReference type="KEGG" id="aqu:109581519"/>
<keyword evidence="1" id="KW-0812">Transmembrane</keyword>
<organism evidence="4">
    <name type="scientific">Amphimedon queenslandica</name>
    <name type="common">Sponge</name>
    <dbReference type="NCBI Taxonomy" id="400682"/>
    <lineage>
        <taxon>Eukaryota</taxon>
        <taxon>Metazoa</taxon>
        <taxon>Porifera</taxon>
        <taxon>Demospongiae</taxon>
        <taxon>Heteroscleromorpha</taxon>
        <taxon>Haplosclerida</taxon>
        <taxon>Niphatidae</taxon>
        <taxon>Amphimedon</taxon>
    </lineage>
</organism>
<feature type="signal peptide" evidence="2">
    <location>
        <begin position="1"/>
        <end position="27"/>
    </location>
</feature>
<keyword evidence="1" id="KW-0472">Membrane</keyword>
<name>A0A1X7VV58_AMPQE</name>
<dbReference type="InterPro" id="IPR003961">
    <property type="entry name" value="FN3_dom"/>
</dbReference>
<feature type="transmembrane region" description="Helical" evidence="1">
    <location>
        <begin position="690"/>
        <end position="716"/>
    </location>
</feature>
<dbReference type="AlphaFoldDB" id="A0A1X7VV58"/>
<feature type="chain" id="PRO_5012010632" description="Fibronectin type-III domain-containing protein" evidence="2">
    <location>
        <begin position="28"/>
        <end position="769"/>
    </location>
</feature>
<dbReference type="InterPro" id="IPR013783">
    <property type="entry name" value="Ig-like_fold"/>
</dbReference>
<feature type="domain" description="Fibronectin type-III" evidence="3">
    <location>
        <begin position="507"/>
        <end position="598"/>
    </location>
</feature>
<keyword evidence="5" id="KW-1185">Reference proteome</keyword>
<keyword evidence="2" id="KW-0732">Signal</keyword>